<organism evidence="2 3">
    <name type="scientific">Fadolivirus FV1/VV64</name>
    <dbReference type="NCBI Taxonomy" id="3070911"/>
    <lineage>
        <taxon>Viruses</taxon>
        <taxon>Varidnaviria</taxon>
        <taxon>Bamfordvirae</taxon>
        <taxon>Nucleocytoviricota</taxon>
        <taxon>Megaviricetes</taxon>
        <taxon>Imitervirales</taxon>
        <taxon>Mimiviridae</taxon>
        <taxon>Klosneuvirinae</taxon>
        <taxon>Fadolivirus</taxon>
        <taxon>Fadolivirus algeromassiliense</taxon>
    </lineage>
</organism>
<sequence>MNQLYNSKFDRPNHERDDGHAHINFGEDPKPNLQKYGYCVVENVFTQKECSETINEIWDWLEGLGTGIKRNDKTTWNNNNWPHCVKQGMIQHTLGQAEFMWKVREHINIIYLFYQIYNTFNLLVSFDAAMFGRPPETSYVQAPTQSWLHTDQNIVKNIKPKNVYKTKHYCIQGVANFEDSGDLDGSLFIGEGSHLLHSALFKKNGKTPSGNWYMIDKKDLDFLIDKNIKFYKVNAPKGSMILFDSRAIHSGYPSQKGRDVEKFRYVVYVSMTPANRASQKDLDKKKKAIQEGRTTTHWSSNNIKLFGKPQLYGKEFAYMSRKENIPDYQNWSDCRKKLAGLLSY</sequence>
<dbReference type="Pfam" id="PF05721">
    <property type="entry name" value="PhyH"/>
    <property type="match status" value="1"/>
</dbReference>
<dbReference type="InterPro" id="IPR008775">
    <property type="entry name" value="Phytyl_CoA_dOase-like"/>
</dbReference>
<dbReference type="EMBL" id="MT418680">
    <property type="protein sequence ID" value="QKF93554.1"/>
    <property type="molecule type" value="Genomic_DNA"/>
</dbReference>
<dbReference type="GO" id="GO:0051213">
    <property type="term" value="F:dioxygenase activity"/>
    <property type="evidence" value="ECO:0007669"/>
    <property type="project" value="UniProtKB-KW"/>
</dbReference>
<name>A0A7D3UUX6_9VIRU</name>
<gene>
    <name evidence="2" type="ORF">Fadolivirus_1_96</name>
</gene>
<keyword evidence="3" id="KW-1185">Reference proteome</keyword>
<dbReference type="Gene3D" id="2.60.120.620">
    <property type="entry name" value="q2cbj1_9rhob like domain"/>
    <property type="match status" value="1"/>
</dbReference>
<dbReference type="Proteomes" id="UP001162001">
    <property type="component" value="Segment"/>
</dbReference>
<feature type="compositionally biased region" description="Basic and acidic residues" evidence="1">
    <location>
        <begin position="8"/>
        <end position="26"/>
    </location>
</feature>
<keyword evidence="2" id="KW-0223">Dioxygenase</keyword>
<dbReference type="PANTHER" id="PTHR31630">
    <property type="entry name" value="PHYTANOYL-COA DIOXYGENASE-RELATED-RELATED"/>
    <property type="match status" value="1"/>
</dbReference>
<accession>A0A7D3UUX6</accession>
<dbReference type="PANTHER" id="PTHR31630:SF10">
    <property type="entry name" value="PHYTANOYL-COA DIOXYGENASE"/>
    <property type="match status" value="1"/>
</dbReference>
<dbReference type="SUPFAM" id="SSF51197">
    <property type="entry name" value="Clavaminate synthase-like"/>
    <property type="match status" value="1"/>
</dbReference>
<evidence type="ECO:0000313" key="3">
    <source>
        <dbReference type="Proteomes" id="UP001162001"/>
    </source>
</evidence>
<feature type="region of interest" description="Disordered" evidence="1">
    <location>
        <begin position="1"/>
        <end position="26"/>
    </location>
</feature>
<evidence type="ECO:0000256" key="1">
    <source>
        <dbReference type="SAM" id="MobiDB-lite"/>
    </source>
</evidence>
<protein>
    <submittedName>
        <fullName evidence="2">Phytanoyl-CoA dioxygenase</fullName>
    </submittedName>
</protein>
<evidence type="ECO:0000313" key="2">
    <source>
        <dbReference type="EMBL" id="QKF93554.1"/>
    </source>
</evidence>
<proteinExistence type="predicted"/>
<reference evidence="2 3" key="1">
    <citation type="submission" date="2020-04" db="EMBL/GenBank/DDBJ databases">
        <title>Advantages and limits of metagenomic assembly and binning of a giant virus.</title>
        <authorList>
            <person name="Schulz F."/>
            <person name="Andreani J."/>
            <person name="Francis R."/>
            <person name="Boudjemaa H."/>
            <person name="Bou Khalil J.Y."/>
            <person name="Lee J."/>
            <person name="La Scola B."/>
            <person name="Woyke T."/>
        </authorList>
    </citation>
    <scope>NUCLEOTIDE SEQUENCE [LARGE SCALE GENOMIC DNA]</scope>
    <source>
        <strain evidence="2 3">FV1/VV64</strain>
    </source>
</reference>
<keyword evidence="2" id="KW-0560">Oxidoreductase</keyword>